<protein>
    <submittedName>
        <fullName evidence="1">Uncharacterized protein</fullName>
    </submittedName>
</protein>
<gene>
    <name evidence="1" type="ORF">LptCag_1986</name>
</gene>
<comment type="caution">
    <text evidence="1">The sequence shown here is derived from an EMBL/GenBank/DDBJ whole genome shotgun (WGS) entry which is preliminary data.</text>
</comment>
<accession>A0A094YMX3</accession>
<evidence type="ECO:0000313" key="1">
    <source>
        <dbReference type="EMBL" id="KGA94556.1"/>
    </source>
</evidence>
<dbReference type="PATRIC" id="fig|178606.4.peg.520"/>
<name>A0A094YMX3_9BACT</name>
<reference evidence="1 2" key="1">
    <citation type="submission" date="2014-06" db="EMBL/GenBank/DDBJ databases">
        <title>Draft genome sequence of iron oxidizing acidophile Leptospirillum ferriphilum DSM14647.</title>
        <authorList>
            <person name="Cardenas J.P."/>
            <person name="Lazcano M."/>
            <person name="Ossandon F.J."/>
            <person name="Corbett M."/>
            <person name="Holmes D.S."/>
            <person name="Watkin E."/>
        </authorList>
    </citation>
    <scope>NUCLEOTIDE SEQUENCE [LARGE SCALE GENOMIC DNA]</scope>
    <source>
        <strain evidence="1 2">DSM 14647</strain>
    </source>
</reference>
<dbReference type="RefSeq" id="WP_161781703.1">
    <property type="nucleotide sequence ID" value="NZ_JPGK01000002.1"/>
</dbReference>
<dbReference type="EMBL" id="JPGK01000002">
    <property type="protein sequence ID" value="KGA94556.1"/>
    <property type="molecule type" value="Genomic_DNA"/>
</dbReference>
<dbReference type="Proteomes" id="UP000029452">
    <property type="component" value="Unassembled WGS sequence"/>
</dbReference>
<dbReference type="AlphaFoldDB" id="A0A094YMX3"/>
<proteinExistence type="predicted"/>
<evidence type="ECO:0000313" key="2">
    <source>
        <dbReference type="Proteomes" id="UP000029452"/>
    </source>
</evidence>
<sequence length="52" mass="5846">MKKIILECDLCDRGLETENGEESGFYICPECWDDLRKSLQSPFESGESKSGA</sequence>
<organism evidence="1 2">
    <name type="scientific">Leptospirillum ferriphilum</name>
    <dbReference type="NCBI Taxonomy" id="178606"/>
    <lineage>
        <taxon>Bacteria</taxon>
        <taxon>Pseudomonadati</taxon>
        <taxon>Nitrospirota</taxon>
        <taxon>Nitrospiria</taxon>
        <taxon>Nitrospirales</taxon>
        <taxon>Nitrospiraceae</taxon>
        <taxon>Leptospirillum</taxon>
    </lineage>
</organism>